<dbReference type="InterPro" id="IPR050356">
    <property type="entry name" value="SulA_CellDiv_inhibitor"/>
</dbReference>
<accession>A0A4R7CY65</accession>
<dbReference type="PANTHER" id="PTHR35369">
    <property type="entry name" value="BLR3025 PROTEIN-RELATED"/>
    <property type="match status" value="1"/>
</dbReference>
<dbReference type="RefSeq" id="WP_133640721.1">
    <property type="nucleotide sequence ID" value="NZ_SNZV01000005.1"/>
</dbReference>
<reference evidence="4 5" key="1">
    <citation type="submission" date="2019-03" db="EMBL/GenBank/DDBJ databases">
        <title>Genomic Encyclopedia of Type Strains, Phase III (KMG-III): the genomes of soil and plant-associated and newly described type strains.</title>
        <authorList>
            <person name="Whitman W."/>
        </authorList>
    </citation>
    <scope>NUCLEOTIDE SEQUENCE [LARGE SCALE GENOMIC DNA]</scope>
    <source>
        <strain evidence="4 5">CGMCC 1.12801</strain>
    </source>
</reference>
<evidence type="ECO:0000313" key="4">
    <source>
        <dbReference type="EMBL" id="TDS13250.1"/>
    </source>
</evidence>
<protein>
    <submittedName>
        <fullName evidence="4">Protein ImuB</fullName>
    </submittedName>
</protein>
<keyword evidence="5" id="KW-1185">Reference proteome</keyword>
<gene>
    <name evidence="4" type="ORF">B0I21_105385</name>
</gene>
<dbReference type="Gene3D" id="3.40.1170.60">
    <property type="match status" value="1"/>
</dbReference>
<evidence type="ECO:0000256" key="1">
    <source>
        <dbReference type="ARBA" id="ARBA00010945"/>
    </source>
</evidence>
<dbReference type="InterPro" id="IPR001126">
    <property type="entry name" value="UmuC"/>
</dbReference>
<dbReference type="EMBL" id="SNZV01000005">
    <property type="protein sequence ID" value="TDS13250.1"/>
    <property type="molecule type" value="Genomic_DNA"/>
</dbReference>
<dbReference type="Proteomes" id="UP000294752">
    <property type="component" value="Unassembled WGS sequence"/>
</dbReference>
<dbReference type="Gene3D" id="3.30.70.270">
    <property type="match status" value="1"/>
</dbReference>
<comment type="similarity">
    <text evidence="1">Belongs to the DNA polymerase type-Y family.</text>
</comment>
<dbReference type="PANTHER" id="PTHR35369:SF2">
    <property type="entry name" value="BLR3025 PROTEIN"/>
    <property type="match status" value="1"/>
</dbReference>
<name>A0A4R7CY65_9SPHI</name>
<keyword evidence="2" id="KW-0227">DNA damage</keyword>
<dbReference type="OrthoDB" id="625722at2"/>
<dbReference type="InterPro" id="IPR043128">
    <property type="entry name" value="Rev_trsase/Diguanyl_cyclase"/>
</dbReference>
<comment type="caution">
    <text evidence="4">The sequence shown here is derived from an EMBL/GenBank/DDBJ whole genome shotgun (WGS) entry which is preliminary data.</text>
</comment>
<evidence type="ECO:0000259" key="3">
    <source>
        <dbReference type="Pfam" id="PF00817"/>
    </source>
</evidence>
<dbReference type="AlphaFoldDB" id="A0A4R7CY65"/>
<dbReference type="SUPFAM" id="SSF56672">
    <property type="entry name" value="DNA/RNA polymerases"/>
    <property type="match status" value="1"/>
</dbReference>
<organism evidence="4 5">
    <name type="scientific">Sphingobacterium paludis</name>
    <dbReference type="NCBI Taxonomy" id="1476465"/>
    <lineage>
        <taxon>Bacteria</taxon>
        <taxon>Pseudomonadati</taxon>
        <taxon>Bacteroidota</taxon>
        <taxon>Sphingobacteriia</taxon>
        <taxon>Sphingobacteriales</taxon>
        <taxon>Sphingobacteriaceae</taxon>
        <taxon>Sphingobacterium</taxon>
    </lineage>
</organism>
<dbReference type="CDD" id="cd03468">
    <property type="entry name" value="PolY_like"/>
    <property type="match status" value="1"/>
</dbReference>
<evidence type="ECO:0000256" key="2">
    <source>
        <dbReference type="ARBA" id="ARBA00022763"/>
    </source>
</evidence>
<dbReference type="InterPro" id="IPR043502">
    <property type="entry name" value="DNA/RNA_pol_sf"/>
</dbReference>
<dbReference type="GO" id="GO:0006281">
    <property type="term" value="P:DNA repair"/>
    <property type="evidence" value="ECO:0007669"/>
    <property type="project" value="InterPro"/>
</dbReference>
<feature type="domain" description="UmuC" evidence="3">
    <location>
        <begin position="8"/>
        <end position="153"/>
    </location>
</feature>
<evidence type="ECO:0000313" key="5">
    <source>
        <dbReference type="Proteomes" id="UP000294752"/>
    </source>
</evidence>
<sequence length="500" mass="56697">MQKRYVAIWFPYLLADWYMRKNKTYADQPIVFVLPEKGRMVITAVSPIAEKMGVAPQMVLADAKAALPTLHVVNDKDMRSDKLLKAIGIWLLKFTPTVALDGRGGVVLDSSGCTHLWGSEELYIGTIATQLSEKGYQTCISSADTIGAAWAASRYRAHKTVVPVDTQLPMLSALPVEALRLEFDDVARLYKLGFRTLGSVAAVSTALLKRRFSAALLLRLAQFMGTKEEYIEPLQGIVPYAEQLPCLEPIRTEKGIEVAIHTLLETLCKRLASEGRGLRKAKLTCYRIDGKKVFVEIGTNRPSAHVPHLCSLFNQKIVHIEPALGIELFLLEALVVDEAASSQETLWRDGLAGSNTAVIELLDRIKGRDRNCLINRYVPDQHHWPERAIKAADSFAEKPSIAWPLDKPRPTRLLHPPQRIEVTAPIPDYPPMLFRYASKVHHIKKADGPERIEREWWLENGEHRDYYYVEDERGSRYWLFRLGHYRGDRTSEWYLHGFFA</sequence>
<dbReference type="Pfam" id="PF00817">
    <property type="entry name" value="IMS"/>
    <property type="match status" value="1"/>
</dbReference>
<proteinExistence type="inferred from homology"/>